<name>A0A2P5CJF6_TREOI</name>
<dbReference type="InParanoid" id="A0A2P5CJF6"/>
<protein>
    <submittedName>
        <fullName evidence="2">Uncharacterized protein</fullName>
    </submittedName>
</protein>
<reference evidence="3" key="1">
    <citation type="submission" date="2016-06" db="EMBL/GenBank/DDBJ databases">
        <title>Parallel loss of symbiosis genes in relatives of nitrogen-fixing non-legume Parasponia.</title>
        <authorList>
            <person name="Van Velzen R."/>
            <person name="Holmer R."/>
            <person name="Bu F."/>
            <person name="Rutten L."/>
            <person name="Van Zeijl A."/>
            <person name="Liu W."/>
            <person name="Santuari L."/>
            <person name="Cao Q."/>
            <person name="Sharma T."/>
            <person name="Shen D."/>
            <person name="Roswanjaya Y."/>
            <person name="Wardhani T."/>
            <person name="Kalhor M.S."/>
            <person name="Jansen J."/>
            <person name="Van den Hoogen J."/>
            <person name="Gungor B."/>
            <person name="Hartog M."/>
            <person name="Hontelez J."/>
            <person name="Verver J."/>
            <person name="Yang W.-C."/>
            <person name="Schijlen E."/>
            <person name="Repin R."/>
            <person name="Schilthuizen M."/>
            <person name="Schranz E."/>
            <person name="Heidstra R."/>
            <person name="Miyata K."/>
            <person name="Fedorova E."/>
            <person name="Kohlen W."/>
            <person name="Bisseling T."/>
            <person name="Smit S."/>
            <person name="Geurts R."/>
        </authorList>
    </citation>
    <scope>NUCLEOTIDE SEQUENCE [LARGE SCALE GENOMIC DNA]</scope>
    <source>
        <strain evidence="3">cv. RG33-2</strain>
    </source>
</reference>
<evidence type="ECO:0000313" key="2">
    <source>
        <dbReference type="EMBL" id="PON61125.1"/>
    </source>
</evidence>
<gene>
    <name evidence="2" type="ORF">TorRG33x02_282710</name>
</gene>
<accession>A0A2P5CJF6</accession>
<evidence type="ECO:0000313" key="3">
    <source>
        <dbReference type="Proteomes" id="UP000237000"/>
    </source>
</evidence>
<sequence>WKPPRLKSTAPYSQPYWKQALHSHPRKRQLSPSPPHGTTQLRCRRARPPPRTEEALHPETATARRRHRLWLRRWPSEHRPRSTAPPTAFSSTPCTWRREPWARRRARAPARGPCSWRCGRRSRRLWWRCGSRGRRRLSGTGSLGRRWC</sequence>
<feature type="non-terminal residue" evidence="2">
    <location>
        <position position="1"/>
    </location>
</feature>
<dbReference type="EMBL" id="JXTC01000358">
    <property type="protein sequence ID" value="PON61125.1"/>
    <property type="molecule type" value="Genomic_DNA"/>
</dbReference>
<dbReference type="AlphaFoldDB" id="A0A2P5CJF6"/>
<dbReference type="Proteomes" id="UP000237000">
    <property type="component" value="Unassembled WGS sequence"/>
</dbReference>
<organism evidence="2 3">
    <name type="scientific">Trema orientale</name>
    <name type="common">Charcoal tree</name>
    <name type="synonym">Celtis orientalis</name>
    <dbReference type="NCBI Taxonomy" id="63057"/>
    <lineage>
        <taxon>Eukaryota</taxon>
        <taxon>Viridiplantae</taxon>
        <taxon>Streptophyta</taxon>
        <taxon>Embryophyta</taxon>
        <taxon>Tracheophyta</taxon>
        <taxon>Spermatophyta</taxon>
        <taxon>Magnoliopsida</taxon>
        <taxon>eudicotyledons</taxon>
        <taxon>Gunneridae</taxon>
        <taxon>Pentapetalae</taxon>
        <taxon>rosids</taxon>
        <taxon>fabids</taxon>
        <taxon>Rosales</taxon>
        <taxon>Cannabaceae</taxon>
        <taxon>Trema</taxon>
    </lineage>
</organism>
<evidence type="ECO:0000256" key="1">
    <source>
        <dbReference type="SAM" id="MobiDB-lite"/>
    </source>
</evidence>
<proteinExistence type="predicted"/>
<feature type="region of interest" description="Disordered" evidence="1">
    <location>
        <begin position="1"/>
        <end position="63"/>
    </location>
</feature>
<comment type="caution">
    <text evidence="2">The sequence shown here is derived from an EMBL/GenBank/DDBJ whole genome shotgun (WGS) entry which is preliminary data.</text>
</comment>
<keyword evidence="3" id="KW-1185">Reference proteome</keyword>